<evidence type="ECO:0000256" key="1">
    <source>
        <dbReference type="ARBA" id="ARBA00007592"/>
    </source>
</evidence>
<sequence length="308" mass="32634">MTRLDETASGVFVIAVTPFRADGAVDFQSVDRMVDFYLGVGATGLTVLGMMGEAPKLTAEESRDVVRRVLARVDGRVPVVVGVSSPGFAQMRALSDAVMGDGAAAVMVAPPASLATDAQIVTYYHGVAEELGDTPFVLQDYPLVTKVQIAPSVILKIVEDLPSCVMLKHEDWPGLAKISTLRAASDAGARRISILCGNGGLFLPEEMGRGADGAMTGFAYPEMMVGVCRHHAAGEPGRARDLFDAYLPLARLEQQPGIGLAIRKHILARRGVIADASLRRPGAKLSAADIAEVETLIARQEKRLGEIG</sequence>
<reference evidence="5" key="1">
    <citation type="submission" date="2020-12" db="EMBL/GenBank/DDBJ databases">
        <title>Bacterial taxonomy.</title>
        <authorList>
            <person name="Pan X."/>
        </authorList>
    </citation>
    <scope>NUCLEOTIDE SEQUENCE</scope>
    <source>
        <strain evidence="5">M0105</strain>
    </source>
</reference>
<proteinExistence type="inferred from homology"/>
<gene>
    <name evidence="5" type="ORF">H0I76_02595</name>
</gene>
<dbReference type="PANTHER" id="PTHR12128:SF66">
    <property type="entry name" value="4-HYDROXY-2-OXOGLUTARATE ALDOLASE, MITOCHONDRIAL"/>
    <property type="match status" value="1"/>
</dbReference>
<dbReference type="PRINTS" id="PR00146">
    <property type="entry name" value="DHPICSNTHASE"/>
</dbReference>
<dbReference type="PANTHER" id="PTHR12128">
    <property type="entry name" value="DIHYDRODIPICOLINATE SYNTHASE"/>
    <property type="match status" value="1"/>
</dbReference>
<dbReference type="PIRSF" id="PIRSF001365">
    <property type="entry name" value="DHDPS"/>
    <property type="match status" value="1"/>
</dbReference>
<dbReference type="Gene3D" id="3.20.20.70">
    <property type="entry name" value="Aldolase class I"/>
    <property type="match status" value="1"/>
</dbReference>
<dbReference type="InterPro" id="IPR002220">
    <property type="entry name" value="DapA-like"/>
</dbReference>
<organism evidence="5 6">
    <name type="scientific">Thermohalobaculum xanthum</name>
    <dbReference type="NCBI Taxonomy" id="2753746"/>
    <lineage>
        <taxon>Bacteria</taxon>
        <taxon>Pseudomonadati</taxon>
        <taxon>Pseudomonadota</taxon>
        <taxon>Alphaproteobacteria</taxon>
        <taxon>Rhodobacterales</taxon>
        <taxon>Paracoccaceae</taxon>
        <taxon>Thermohalobaculum</taxon>
    </lineage>
</organism>
<dbReference type="InterPro" id="IPR013785">
    <property type="entry name" value="Aldolase_TIM"/>
</dbReference>
<dbReference type="CDD" id="cd00408">
    <property type="entry name" value="DHDPS-like"/>
    <property type="match status" value="1"/>
</dbReference>
<dbReference type="SUPFAM" id="SSF51569">
    <property type="entry name" value="Aldolase"/>
    <property type="match status" value="1"/>
</dbReference>
<dbReference type="AlphaFoldDB" id="A0A8J7M471"/>
<dbReference type="GO" id="GO:0008840">
    <property type="term" value="F:4-hydroxy-tetrahydrodipicolinate synthase activity"/>
    <property type="evidence" value="ECO:0007669"/>
    <property type="project" value="TreeGrafter"/>
</dbReference>
<dbReference type="Pfam" id="PF00701">
    <property type="entry name" value="DHDPS"/>
    <property type="match status" value="1"/>
</dbReference>
<keyword evidence="2 3" id="KW-0456">Lyase</keyword>
<evidence type="ECO:0000256" key="2">
    <source>
        <dbReference type="ARBA" id="ARBA00023239"/>
    </source>
</evidence>
<accession>A0A8J7M471</accession>
<protein>
    <submittedName>
        <fullName evidence="5">Dihydrodipicolinate synthase family protein</fullName>
    </submittedName>
</protein>
<comment type="similarity">
    <text evidence="1 3">Belongs to the DapA family.</text>
</comment>
<evidence type="ECO:0000256" key="4">
    <source>
        <dbReference type="PIRSR" id="PIRSR001365-2"/>
    </source>
</evidence>
<comment type="caution">
    <text evidence="5">The sequence shown here is derived from an EMBL/GenBank/DDBJ whole genome shotgun (WGS) entry which is preliminary data.</text>
</comment>
<evidence type="ECO:0000313" key="6">
    <source>
        <dbReference type="Proteomes" id="UP000655420"/>
    </source>
</evidence>
<evidence type="ECO:0000313" key="5">
    <source>
        <dbReference type="EMBL" id="MBK0398066.1"/>
    </source>
</evidence>
<dbReference type="RefSeq" id="WP_200607818.1">
    <property type="nucleotide sequence ID" value="NZ_JAEHHL010000001.1"/>
</dbReference>
<keyword evidence="6" id="KW-1185">Reference proteome</keyword>
<name>A0A8J7M471_9RHOB</name>
<dbReference type="GO" id="GO:0005829">
    <property type="term" value="C:cytosol"/>
    <property type="evidence" value="ECO:0007669"/>
    <property type="project" value="TreeGrafter"/>
</dbReference>
<evidence type="ECO:0000256" key="3">
    <source>
        <dbReference type="PIRNR" id="PIRNR001365"/>
    </source>
</evidence>
<feature type="binding site" evidence="4">
    <location>
        <position position="215"/>
    </location>
    <ligand>
        <name>pyruvate</name>
        <dbReference type="ChEBI" id="CHEBI:15361"/>
    </ligand>
</feature>
<dbReference type="SMART" id="SM01130">
    <property type="entry name" value="DHDPS"/>
    <property type="match status" value="1"/>
</dbReference>
<dbReference type="EMBL" id="JAEHHL010000001">
    <property type="protein sequence ID" value="MBK0398066.1"/>
    <property type="molecule type" value="Genomic_DNA"/>
</dbReference>
<dbReference type="Proteomes" id="UP000655420">
    <property type="component" value="Unassembled WGS sequence"/>
</dbReference>